<reference evidence="2" key="1">
    <citation type="submission" date="2023-06" db="EMBL/GenBank/DDBJ databases">
        <title>Genome-scale phylogeny and comparative genomics of the fungal order Sordariales.</title>
        <authorList>
            <consortium name="Lawrence Berkeley National Laboratory"/>
            <person name="Hensen N."/>
            <person name="Bonometti L."/>
            <person name="Westerberg I."/>
            <person name="Brannstrom I.O."/>
            <person name="Guillou S."/>
            <person name="Cros-Aarteil S."/>
            <person name="Calhoun S."/>
            <person name="Haridas S."/>
            <person name="Kuo A."/>
            <person name="Mondo S."/>
            <person name="Pangilinan J."/>
            <person name="Riley R."/>
            <person name="Labutti K."/>
            <person name="Andreopoulos B."/>
            <person name="Lipzen A."/>
            <person name="Chen C."/>
            <person name="Yanf M."/>
            <person name="Daum C."/>
            <person name="Ng V."/>
            <person name="Clum A."/>
            <person name="Steindorff A."/>
            <person name="Ohm R."/>
            <person name="Martin F."/>
            <person name="Silar P."/>
            <person name="Natvig D."/>
            <person name="Lalanne C."/>
            <person name="Gautier V."/>
            <person name="Ament-Velasquez S.L."/>
            <person name="Kruys A."/>
            <person name="Hutchinson M.I."/>
            <person name="Powell A.J."/>
            <person name="Barry K."/>
            <person name="Miller A.N."/>
            <person name="Grigoriev I.V."/>
            <person name="Debuchy R."/>
            <person name="Gladieux P."/>
            <person name="Thoren M.H."/>
            <person name="Johannesson H."/>
        </authorList>
    </citation>
    <scope>NUCLEOTIDE SEQUENCE</scope>
    <source>
        <strain evidence="2">8032-3</strain>
    </source>
</reference>
<dbReference type="EMBL" id="MU839001">
    <property type="protein sequence ID" value="KAK1770130.1"/>
    <property type="molecule type" value="Genomic_DNA"/>
</dbReference>
<accession>A0AAJ0FRG8</accession>
<comment type="caution">
    <text evidence="2">The sequence shown here is derived from an EMBL/GenBank/DDBJ whole genome shotgun (WGS) entry which is preliminary data.</text>
</comment>
<dbReference type="AlphaFoldDB" id="A0AAJ0FRG8"/>
<feature type="compositionally biased region" description="Low complexity" evidence="1">
    <location>
        <begin position="25"/>
        <end position="43"/>
    </location>
</feature>
<organism evidence="2 3">
    <name type="scientific">Phialemonium atrogriseum</name>
    <dbReference type="NCBI Taxonomy" id="1093897"/>
    <lineage>
        <taxon>Eukaryota</taxon>
        <taxon>Fungi</taxon>
        <taxon>Dikarya</taxon>
        <taxon>Ascomycota</taxon>
        <taxon>Pezizomycotina</taxon>
        <taxon>Sordariomycetes</taxon>
        <taxon>Sordariomycetidae</taxon>
        <taxon>Cephalothecales</taxon>
        <taxon>Cephalothecaceae</taxon>
        <taxon>Phialemonium</taxon>
    </lineage>
</organism>
<proteinExistence type="predicted"/>
<evidence type="ECO:0000313" key="3">
    <source>
        <dbReference type="Proteomes" id="UP001244011"/>
    </source>
</evidence>
<dbReference type="Proteomes" id="UP001244011">
    <property type="component" value="Unassembled WGS sequence"/>
</dbReference>
<evidence type="ECO:0000256" key="1">
    <source>
        <dbReference type="SAM" id="MobiDB-lite"/>
    </source>
</evidence>
<protein>
    <submittedName>
        <fullName evidence="2">Uncharacterized protein</fullName>
    </submittedName>
</protein>
<keyword evidence="3" id="KW-1185">Reference proteome</keyword>
<feature type="region of interest" description="Disordered" evidence="1">
    <location>
        <begin position="1"/>
        <end position="70"/>
    </location>
</feature>
<dbReference type="RefSeq" id="XP_060286343.1">
    <property type="nucleotide sequence ID" value="XM_060429736.1"/>
</dbReference>
<sequence>MHFPSLKQLFAKPSTSASEPEKKGNQPPEINQEPPQPSNQQQPATPVEKQDPPPSQPPRPTRTPSPRRRASEDCHYLCGCKNDACGRSVEAPGDLCEVCVAHAC</sequence>
<gene>
    <name evidence="2" type="ORF">QBC33DRAFT_556552</name>
</gene>
<dbReference type="GeneID" id="85312923"/>
<evidence type="ECO:0000313" key="2">
    <source>
        <dbReference type="EMBL" id="KAK1770130.1"/>
    </source>
</evidence>
<feature type="compositionally biased region" description="Pro residues" evidence="1">
    <location>
        <begin position="52"/>
        <end position="63"/>
    </location>
</feature>
<name>A0AAJ0FRG8_9PEZI</name>